<feature type="region of interest" description="Disordered" evidence="8">
    <location>
        <begin position="494"/>
        <end position="514"/>
    </location>
</feature>
<evidence type="ECO:0000256" key="3">
    <source>
        <dbReference type="ARBA" id="ARBA00022741"/>
    </source>
</evidence>
<dbReference type="EMBL" id="CAJNRE010020113">
    <property type="protein sequence ID" value="CAF2222161.1"/>
    <property type="molecule type" value="Genomic_DNA"/>
</dbReference>
<accession>A0A816ZR91</accession>
<gene>
    <name evidence="10" type="ORF">MBJ925_LOCUS36436</name>
</gene>
<dbReference type="GO" id="GO:0004674">
    <property type="term" value="F:protein serine/threonine kinase activity"/>
    <property type="evidence" value="ECO:0007669"/>
    <property type="project" value="UniProtKB-KW"/>
</dbReference>
<dbReference type="PANTHER" id="PTHR11909">
    <property type="entry name" value="CASEIN KINASE-RELATED"/>
    <property type="match status" value="1"/>
</dbReference>
<dbReference type="CDD" id="cd14017">
    <property type="entry name" value="STKc_TTBK"/>
    <property type="match status" value="1"/>
</dbReference>
<dbReference type="InterPro" id="IPR047916">
    <property type="entry name" value="TTBK_Asator-like_STKc"/>
</dbReference>
<comment type="similarity">
    <text evidence="6">Belongs to the protein kinase superfamily. CK1 Ser/Thr protein kinase family.</text>
</comment>
<evidence type="ECO:0000256" key="7">
    <source>
        <dbReference type="PROSITE-ProRule" id="PRU10141"/>
    </source>
</evidence>
<dbReference type="GO" id="GO:0015630">
    <property type="term" value="C:microtubule cytoskeleton"/>
    <property type="evidence" value="ECO:0007669"/>
    <property type="project" value="UniProtKB-ARBA"/>
</dbReference>
<comment type="caution">
    <text evidence="10">The sequence shown here is derived from an EMBL/GenBank/DDBJ whole genome shotgun (WGS) entry which is preliminary data.</text>
</comment>
<dbReference type="InterPro" id="IPR000719">
    <property type="entry name" value="Prot_kinase_dom"/>
</dbReference>
<feature type="binding site" evidence="7">
    <location>
        <position position="46"/>
    </location>
    <ligand>
        <name>ATP</name>
        <dbReference type="ChEBI" id="CHEBI:30616"/>
    </ligand>
</feature>
<keyword evidence="5 7" id="KW-0067">ATP-binding</keyword>
<evidence type="ECO:0000256" key="2">
    <source>
        <dbReference type="ARBA" id="ARBA00022679"/>
    </source>
</evidence>
<dbReference type="InterPro" id="IPR050235">
    <property type="entry name" value="CK1_Ser-Thr_kinase"/>
</dbReference>
<dbReference type="InterPro" id="IPR011009">
    <property type="entry name" value="Kinase-like_dom_sf"/>
</dbReference>
<evidence type="ECO:0000256" key="8">
    <source>
        <dbReference type="SAM" id="MobiDB-lite"/>
    </source>
</evidence>
<dbReference type="AlphaFoldDB" id="A0A816ZR91"/>
<dbReference type="PROSITE" id="PS50011">
    <property type="entry name" value="PROTEIN_KINASE_DOM"/>
    <property type="match status" value="1"/>
</dbReference>
<evidence type="ECO:0000256" key="6">
    <source>
        <dbReference type="ARBA" id="ARBA00061588"/>
    </source>
</evidence>
<evidence type="ECO:0000313" key="10">
    <source>
        <dbReference type="EMBL" id="CAF2222161.1"/>
    </source>
</evidence>
<dbReference type="FunFam" id="3.30.200.20:FF:000358">
    <property type="entry name" value="Tau tubulin kinase 2b"/>
    <property type="match status" value="1"/>
</dbReference>
<dbReference type="SUPFAM" id="SSF56112">
    <property type="entry name" value="Protein kinase-like (PK-like)"/>
    <property type="match status" value="1"/>
</dbReference>
<organism evidence="10 11">
    <name type="scientific">Rotaria magnacalcarata</name>
    <dbReference type="NCBI Taxonomy" id="392030"/>
    <lineage>
        <taxon>Eukaryota</taxon>
        <taxon>Metazoa</taxon>
        <taxon>Spiralia</taxon>
        <taxon>Gnathifera</taxon>
        <taxon>Rotifera</taxon>
        <taxon>Eurotatoria</taxon>
        <taxon>Bdelloidea</taxon>
        <taxon>Philodinida</taxon>
        <taxon>Philodinidae</taxon>
        <taxon>Rotaria</taxon>
    </lineage>
</organism>
<protein>
    <recommendedName>
        <fullName evidence="9">Protein kinase domain-containing protein</fullName>
    </recommendedName>
</protein>
<name>A0A816ZR91_9BILA</name>
<keyword evidence="2" id="KW-0808">Transferase</keyword>
<dbReference type="PROSITE" id="PS00107">
    <property type="entry name" value="PROTEIN_KINASE_ATP"/>
    <property type="match status" value="1"/>
</dbReference>
<evidence type="ECO:0000313" key="11">
    <source>
        <dbReference type="Proteomes" id="UP000663824"/>
    </source>
</evidence>
<proteinExistence type="inferred from homology"/>
<dbReference type="FunFam" id="1.10.510.10:FF:000452">
    <property type="entry name" value="Tau tubulin kinase 2b"/>
    <property type="match status" value="1"/>
</dbReference>
<evidence type="ECO:0000259" key="9">
    <source>
        <dbReference type="PROSITE" id="PS50011"/>
    </source>
</evidence>
<dbReference type="SMART" id="SM00220">
    <property type="entry name" value="S_TKc"/>
    <property type="match status" value="1"/>
</dbReference>
<dbReference type="Proteomes" id="UP000663824">
    <property type="component" value="Unassembled WGS sequence"/>
</dbReference>
<feature type="domain" description="Protein kinase" evidence="9">
    <location>
        <begin position="17"/>
        <end position="277"/>
    </location>
</feature>
<keyword evidence="3 7" id="KW-0547">Nucleotide-binding</keyword>
<dbReference type="Pfam" id="PF00069">
    <property type="entry name" value="Pkinase"/>
    <property type="match status" value="1"/>
</dbReference>
<reference evidence="10" key="1">
    <citation type="submission" date="2021-02" db="EMBL/GenBank/DDBJ databases">
        <authorList>
            <person name="Nowell W R."/>
        </authorList>
    </citation>
    <scope>NUCLEOTIDE SEQUENCE</scope>
</reference>
<dbReference type="Gene3D" id="1.10.510.10">
    <property type="entry name" value="Transferase(Phosphotransferase) domain 1"/>
    <property type="match status" value="1"/>
</dbReference>
<sequence>MSESDLLAKGDLIKSRWRITHKIGGGGFGQIYEAYDKLRREFIAVKVESNSQTRQGIRMEVTVLRRVQNRKHVCELLSAGTSTLYNYMLITLLGPSLSELRRSLSQQCFTLSTSLRISLQILDAIESIHSIGFLHRDIKPSNFAVGRKNLRQIFIIDFGLARKYIDYDQNLRPARVEADFIIHSGTIRYASINAHNNRELGRHDDLWSFFYMLIEFLIGSLPWSKIKDKESVGHTKETYDHNHFLSYLPNDFDRFLEHIKELHYEDKPDYEFIRSLFSLSIQRLGYHDDDPYDWETSFEQNEISSLIQNKQQQQKNSSLEIERKTISENSINIKRNQSRSTLLHPKEQINHNKHPVDVNLSSKYQIDNGKLITSSSPTDYLRKQTNSTHNLPLPQSHFILDELQRNSYEFDSIGVGDHRKLNHGKLLSQIECRSPNQSIQRNTILNVIERHPPATNGLLKYISQQFSNAAASGTPSLFSQWSRHHAEIFTDNDMLKGNKSSSSKADGQRHITFSGERTSPSGLNYFNTSIIKNKSSERKLYLTTSENISDDENNNKNISNEKYYLTSNTFCLMKKTLEIPFGTYVKNYSGNINYNHYNNRRQRIPSLFHLQRISTNKWDYF</sequence>
<dbReference type="GO" id="GO:0005524">
    <property type="term" value="F:ATP binding"/>
    <property type="evidence" value="ECO:0007669"/>
    <property type="project" value="UniProtKB-UniRule"/>
</dbReference>
<dbReference type="InterPro" id="IPR017441">
    <property type="entry name" value="Protein_kinase_ATP_BS"/>
</dbReference>
<evidence type="ECO:0000256" key="4">
    <source>
        <dbReference type="ARBA" id="ARBA00022777"/>
    </source>
</evidence>
<evidence type="ECO:0000256" key="5">
    <source>
        <dbReference type="ARBA" id="ARBA00022840"/>
    </source>
</evidence>
<evidence type="ECO:0000256" key="1">
    <source>
        <dbReference type="ARBA" id="ARBA00022527"/>
    </source>
</evidence>
<keyword evidence="1" id="KW-0723">Serine/threonine-protein kinase</keyword>
<keyword evidence="4" id="KW-0418">Kinase</keyword>